<name>A0AA38BQK4_TAXCH</name>
<organism evidence="1 2">
    <name type="scientific">Taxus chinensis</name>
    <name type="common">Chinese yew</name>
    <name type="synonym">Taxus wallichiana var. chinensis</name>
    <dbReference type="NCBI Taxonomy" id="29808"/>
    <lineage>
        <taxon>Eukaryota</taxon>
        <taxon>Viridiplantae</taxon>
        <taxon>Streptophyta</taxon>
        <taxon>Embryophyta</taxon>
        <taxon>Tracheophyta</taxon>
        <taxon>Spermatophyta</taxon>
        <taxon>Pinopsida</taxon>
        <taxon>Pinidae</taxon>
        <taxon>Conifers II</taxon>
        <taxon>Cupressales</taxon>
        <taxon>Taxaceae</taxon>
        <taxon>Taxus</taxon>
    </lineage>
</organism>
<comment type="caution">
    <text evidence="1">The sequence shown here is derived from an EMBL/GenBank/DDBJ whole genome shotgun (WGS) entry which is preliminary data.</text>
</comment>
<dbReference type="EMBL" id="JAHRHJ020003813">
    <property type="protein sequence ID" value="KAH9288456.1"/>
    <property type="molecule type" value="Genomic_DNA"/>
</dbReference>
<dbReference type="Proteomes" id="UP000824469">
    <property type="component" value="Unassembled WGS sequence"/>
</dbReference>
<evidence type="ECO:0000313" key="2">
    <source>
        <dbReference type="Proteomes" id="UP000824469"/>
    </source>
</evidence>
<sequence length="95" mass="10910">SHVDEPEFEVNARELLDTTTSLSSMEVNLLVDSQQLTNEQACNELNKVSVKVEARLFGRNNIIKVLEKELEEKNKEIIERDKEIKGKEQTIAQLK</sequence>
<accession>A0AA38BQK4</accession>
<evidence type="ECO:0000313" key="1">
    <source>
        <dbReference type="EMBL" id="KAH9288456.1"/>
    </source>
</evidence>
<gene>
    <name evidence="1" type="ORF">KI387_032573</name>
</gene>
<protein>
    <submittedName>
        <fullName evidence="1">Uncharacterized protein</fullName>
    </submittedName>
</protein>
<reference evidence="1 2" key="1">
    <citation type="journal article" date="2021" name="Nat. Plants">
        <title>The Taxus genome provides insights into paclitaxel biosynthesis.</title>
        <authorList>
            <person name="Xiong X."/>
            <person name="Gou J."/>
            <person name="Liao Q."/>
            <person name="Li Y."/>
            <person name="Zhou Q."/>
            <person name="Bi G."/>
            <person name="Li C."/>
            <person name="Du R."/>
            <person name="Wang X."/>
            <person name="Sun T."/>
            <person name="Guo L."/>
            <person name="Liang H."/>
            <person name="Lu P."/>
            <person name="Wu Y."/>
            <person name="Zhang Z."/>
            <person name="Ro D.K."/>
            <person name="Shang Y."/>
            <person name="Huang S."/>
            <person name="Yan J."/>
        </authorList>
    </citation>
    <scope>NUCLEOTIDE SEQUENCE [LARGE SCALE GENOMIC DNA]</scope>
    <source>
        <strain evidence="1">Ta-2019</strain>
    </source>
</reference>
<dbReference type="AlphaFoldDB" id="A0AA38BQK4"/>
<keyword evidence="2" id="KW-1185">Reference proteome</keyword>
<feature type="non-terminal residue" evidence="1">
    <location>
        <position position="1"/>
    </location>
</feature>
<proteinExistence type="predicted"/>
<feature type="non-terminal residue" evidence="1">
    <location>
        <position position="95"/>
    </location>
</feature>